<dbReference type="Proteomes" id="UP001610411">
    <property type="component" value="Unassembled WGS sequence"/>
</dbReference>
<evidence type="ECO:0000256" key="1">
    <source>
        <dbReference type="ARBA" id="ARBA00004141"/>
    </source>
</evidence>
<dbReference type="InterPro" id="IPR042127">
    <property type="entry name" value="TMEM45"/>
</dbReference>
<dbReference type="GO" id="GO:0016020">
    <property type="term" value="C:membrane"/>
    <property type="evidence" value="ECO:0007669"/>
    <property type="project" value="UniProtKB-SubCell"/>
</dbReference>
<dbReference type="Pfam" id="PF04819">
    <property type="entry name" value="DUF716"/>
    <property type="match status" value="1"/>
</dbReference>
<proteinExistence type="inferred from homology"/>
<name>A0ABD2F7P1_DAUMA</name>
<keyword evidence="8" id="KW-1185">Reference proteome</keyword>
<organism evidence="7 8">
    <name type="scientific">Daubentonia madagascariensis</name>
    <name type="common">Aye-aye</name>
    <name type="synonym">Sciurus madagascariensis</name>
    <dbReference type="NCBI Taxonomy" id="31869"/>
    <lineage>
        <taxon>Eukaryota</taxon>
        <taxon>Metazoa</taxon>
        <taxon>Chordata</taxon>
        <taxon>Craniata</taxon>
        <taxon>Vertebrata</taxon>
        <taxon>Euteleostomi</taxon>
        <taxon>Mammalia</taxon>
        <taxon>Eutheria</taxon>
        <taxon>Euarchontoglires</taxon>
        <taxon>Primates</taxon>
        <taxon>Strepsirrhini</taxon>
        <taxon>Chiromyiformes</taxon>
        <taxon>Daubentoniidae</taxon>
        <taxon>Daubentonia</taxon>
    </lineage>
</organism>
<evidence type="ECO:0000256" key="2">
    <source>
        <dbReference type="ARBA" id="ARBA00006948"/>
    </source>
</evidence>
<feature type="transmembrane region" description="Helical" evidence="6">
    <location>
        <begin position="199"/>
        <end position="217"/>
    </location>
</feature>
<feature type="non-terminal residue" evidence="7">
    <location>
        <position position="1"/>
    </location>
</feature>
<comment type="caution">
    <text evidence="7">The sequence shown here is derived from an EMBL/GenBank/DDBJ whole genome shotgun (WGS) entry which is preliminary data.</text>
</comment>
<accession>A0ABD2F7P1</accession>
<comment type="subcellular location">
    <subcellularLocation>
        <location evidence="1">Membrane</location>
        <topology evidence="1">Multi-pass membrane protein</topology>
    </subcellularLocation>
</comment>
<dbReference type="PANTHER" id="PTHR16007">
    <property type="entry name" value="EPIDIDYMAL MEMBRANE PROTEIN E9-RELATED"/>
    <property type="match status" value="1"/>
</dbReference>
<feature type="transmembrane region" description="Helical" evidence="6">
    <location>
        <begin position="232"/>
        <end position="257"/>
    </location>
</feature>
<reference evidence="7 8" key="1">
    <citation type="journal article" date="2024" name="G3 (Bethesda)">
        <title>A hybrid genome assembly of the endangered aye-aye (Daubentonia madagascariensis).</title>
        <authorList>
            <person name="Versoza C.J."/>
            <person name="Pfeifer S.P."/>
        </authorList>
    </citation>
    <scope>NUCLEOTIDE SEQUENCE [LARGE SCALE GENOMIC DNA]</scope>
    <source>
        <strain evidence="7">6821</strain>
    </source>
</reference>
<dbReference type="AlphaFoldDB" id="A0ABD2F7P1"/>
<comment type="similarity">
    <text evidence="2">Belongs to the TMEM45 family.</text>
</comment>
<feature type="transmembrane region" description="Helical" evidence="6">
    <location>
        <begin position="165"/>
        <end position="187"/>
    </location>
</feature>
<feature type="transmembrane region" description="Helical" evidence="6">
    <location>
        <begin position="20"/>
        <end position="39"/>
    </location>
</feature>
<protein>
    <submittedName>
        <fullName evidence="7">Transmembrane protein 45A isoform 1</fullName>
    </submittedName>
</protein>
<evidence type="ECO:0000256" key="4">
    <source>
        <dbReference type="ARBA" id="ARBA00022989"/>
    </source>
</evidence>
<feature type="transmembrane region" description="Helical" evidence="6">
    <location>
        <begin position="111"/>
        <end position="129"/>
    </location>
</feature>
<evidence type="ECO:0000313" key="7">
    <source>
        <dbReference type="EMBL" id="KAL2805184.1"/>
    </source>
</evidence>
<evidence type="ECO:0000313" key="8">
    <source>
        <dbReference type="Proteomes" id="UP001610411"/>
    </source>
</evidence>
<evidence type="ECO:0000256" key="6">
    <source>
        <dbReference type="SAM" id="Phobius"/>
    </source>
</evidence>
<keyword evidence="4 6" id="KW-1133">Transmembrane helix</keyword>
<keyword evidence="3 6" id="KW-0812">Transmembrane</keyword>
<evidence type="ECO:0000256" key="3">
    <source>
        <dbReference type="ARBA" id="ARBA00022692"/>
    </source>
</evidence>
<dbReference type="InterPro" id="IPR006904">
    <property type="entry name" value="DUF716"/>
</dbReference>
<dbReference type="PANTHER" id="PTHR16007:SF21">
    <property type="entry name" value="TRANSMEMBRANE PROTEIN 45A"/>
    <property type="match status" value="1"/>
</dbReference>
<gene>
    <name evidence="7" type="ORF">WCI35_001702</name>
</gene>
<dbReference type="EMBL" id="JBFSEQ010000001">
    <property type="protein sequence ID" value="KAL2805184.1"/>
    <property type="molecule type" value="Genomic_DNA"/>
</dbReference>
<evidence type="ECO:0000256" key="5">
    <source>
        <dbReference type="ARBA" id="ARBA00023136"/>
    </source>
</evidence>
<sequence>IMNDSEGRIGLKQPNIMGSFRGHAIPGTFFFVMGLWWSIKSTLKYVCKKQRRTCYLGSKALFHRVEILEGAVLVGMALTGTVGEQFIPGGPQLTLYKEGQWNQLTNWHHSTMYFFFGLVGVTDILCFTISSLPASLPKLMFSNALFVEAFIFYNHTHGREMLDIFVHQLLVLVIFLTGLVTFMEFLLRNNVLLELLRSSLILLQGTWFWQIGFVLYPPSGAPAWDPMDHDNIMFLTICFCWHYALSFIIIGMNYALVTWLVKSRLKRLCPSEAGLLKNVEREQESEEEM</sequence>
<keyword evidence="5 6" id="KW-0472">Membrane</keyword>